<dbReference type="EMBL" id="QKWJ01000129">
    <property type="protein sequence ID" value="RDK04914.1"/>
    <property type="molecule type" value="Genomic_DNA"/>
</dbReference>
<keyword evidence="3" id="KW-1185">Reference proteome</keyword>
<comment type="similarity">
    <text evidence="1">Belongs to the UPF0065 (bug) family.</text>
</comment>
<gene>
    <name evidence="2" type="ORF">DN412_40035</name>
</gene>
<dbReference type="Proteomes" id="UP000255165">
    <property type="component" value="Unassembled WGS sequence"/>
</dbReference>
<dbReference type="Gene3D" id="3.40.190.150">
    <property type="entry name" value="Bordetella uptake gene, domain 1"/>
    <property type="match status" value="1"/>
</dbReference>
<reference evidence="3" key="1">
    <citation type="submission" date="2018-06" db="EMBL/GenBank/DDBJ databases">
        <authorList>
            <person name="Feng T."/>
            <person name="Jeon C.O."/>
        </authorList>
    </citation>
    <scope>NUCLEOTIDE SEQUENCE [LARGE SCALE GENOMIC DNA]</scope>
    <source>
        <strain evidence="3">S23</strain>
    </source>
</reference>
<organism evidence="2 3">
    <name type="scientific">Cupriavidus lacunae</name>
    <dbReference type="NCBI Taxonomy" id="2666307"/>
    <lineage>
        <taxon>Bacteria</taxon>
        <taxon>Pseudomonadati</taxon>
        <taxon>Pseudomonadota</taxon>
        <taxon>Betaproteobacteria</taxon>
        <taxon>Burkholderiales</taxon>
        <taxon>Burkholderiaceae</taxon>
        <taxon>Cupriavidus</taxon>
    </lineage>
</organism>
<evidence type="ECO:0000313" key="3">
    <source>
        <dbReference type="Proteomes" id="UP000255165"/>
    </source>
</evidence>
<evidence type="ECO:0000256" key="1">
    <source>
        <dbReference type="ARBA" id="ARBA00006987"/>
    </source>
</evidence>
<protein>
    <recommendedName>
        <fullName evidence="4">Tripartite tricarboxylate transporter substrate binding protein</fullName>
    </recommendedName>
</protein>
<dbReference type="PANTHER" id="PTHR42928:SF5">
    <property type="entry name" value="BLR1237 PROTEIN"/>
    <property type="match status" value="1"/>
</dbReference>
<proteinExistence type="inferred from homology"/>
<dbReference type="Pfam" id="PF03401">
    <property type="entry name" value="TctC"/>
    <property type="match status" value="1"/>
</dbReference>
<dbReference type="InterPro" id="IPR005064">
    <property type="entry name" value="BUG"/>
</dbReference>
<dbReference type="AlphaFoldDB" id="A0A370NH41"/>
<comment type="caution">
    <text evidence="2">The sequence shown here is derived from an EMBL/GenBank/DDBJ whole genome shotgun (WGS) entry which is preliminary data.</text>
</comment>
<evidence type="ECO:0008006" key="4">
    <source>
        <dbReference type="Google" id="ProtNLM"/>
    </source>
</evidence>
<sequence>MVNSPRSGARSILPRSRLSAFWASCVAASSSRLSVTDDKRALALPDVPTSAEEGFPAIRMQHWGGIYAPKGTPAQIMDRVAQAMLVAFRGDSDLRAQLERYGYRPETGTRADFTRFIETEKNRLGKIVRDSHMTLD</sequence>
<accession>A0A370NH41</accession>
<dbReference type="InterPro" id="IPR042100">
    <property type="entry name" value="Bug_dom1"/>
</dbReference>
<dbReference type="PANTHER" id="PTHR42928">
    <property type="entry name" value="TRICARBOXYLATE-BINDING PROTEIN"/>
    <property type="match status" value="1"/>
</dbReference>
<evidence type="ECO:0000313" key="2">
    <source>
        <dbReference type="EMBL" id="RDK04914.1"/>
    </source>
</evidence>
<name>A0A370NH41_9BURK</name>